<dbReference type="GO" id="GO:0008081">
    <property type="term" value="F:phosphoric diester hydrolase activity"/>
    <property type="evidence" value="ECO:0007669"/>
    <property type="project" value="UniProtKB-ARBA"/>
</dbReference>
<dbReference type="InterPro" id="IPR001789">
    <property type="entry name" value="Sig_transdc_resp-reg_receiver"/>
</dbReference>
<dbReference type="Gene3D" id="1.10.3210.10">
    <property type="entry name" value="Hypothetical protein af1432"/>
    <property type="match status" value="1"/>
</dbReference>
<dbReference type="PANTHER" id="PTHR45228">
    <property type="entry name" value="CYCLIC DI-GMP PHOSPHODIESTERASE TM_0186-RELATED"/>
    <property type="match status" value="1"/>
</dbReference>
<dbReference type="SUPFAM" id="SSF52172">
    <property type="entry name" value="CheY-like"/>
    <property type="match status" value="1"/>
</dbReference>
<sequence length="524" mass="59174">MSAEDDVDLEFAPEGQAPTPHAVLDPWVILIVDDEPQVHEVTELVMADFEFGGRHLLFLHAYSAAEARRLLQGRDDVALILLDVVMESEHAGLDLAREIREDMRNVRSRIVLRTGQPGQAPEEHVIKHYDINDYKEKTELTKRKLNTVFFAALRSYRDILIIEQSKQALRRSIQAIQRIYDSKNLRVFASAVLDQVAHLLGYEARGLCANRVAAYAASHQEGRLLVLAATPEYAGLLEPERLAELPDHVKQALDRAEREQRGHFDAHHCVGYYRTHGGNVSLLYMEFSDPVDAEAQELLEIFCANVAITYESLLLREEIQDTQRDTVYILGEAVERRAREGGAHVQRIAELSALLGQAWGMETVDIEMLRLAAPLHDVGKVGVPDTILNKPAKLDAEEWSTMQEHARLGHDLLSRSDRRILRLGAQIAHEHHERWDGQGYPQGLAGEQISLPGRIVGLADVLDSLLSDRIYKQRWDFETAIDYVESQAGLHFDPRLVQLLTNRLDAVRAIYARYPDEDLTPAAT</sequence>
<dbReference type="PROSITE" id="PS51832">
    <property type="entry name" value="HD_GYP"/>
    <property type="match status" value="1"/>
</dbReference>
<feature type="domain" description="HD-GYP" evidence="3">
    <location>
        <begin position="319"/>
        <end position="516"/>
    </location>
</feature>
<dbReference type="Pfam" id="PF11849">
    <property type="entry name" value="DUF3369"/>
    <property type="match status" value="1"/>
</dbReference>
<dbReference type="RefSeq" id="WP_175423533.1">
    <property type="nucleotide sequence ID" value="NZ_CP040709.1"/>
</dbReference>
<dbReference type="SUPFAM" id="SSF109604">
    <property type="entry name" value="HD-domain/PDEase-like"/>
    <property type="match status" value="1"/>
</dbReference>
<dbReference type="InterPro" id="IPR052020">
    <property type="entry name" value="Cyclic_di-GMP/3'3'-cGAMP_PDE"/>
</dbReference>
<reference evidence="4 5" key="1">
    <citation type="submission" date="2020-08" db="EMBL/GenBank/DDBJ databases">
        <title>Genomic Encyclopedia of Type Strains, Phase IV (KMG-IV): sequencing the most valuable type-strain genomes for metagenomic binning, comparative biology and taxonomic classification.</title>
        <authorList>
            <person name="Goeker M."/>
        </authorList>
    </citation>
    <scope>NUCLEOTIDE SEQUENCE [LARGE SCALE GENOMIC DNA]</scope>
    <source>
        <strain evidence="4 5">DSM 23958</strain>
    </source>
</reference>
<evidence type="ECO:0000259" key="2">
    <source>
        <dbReference type="PROSITE" id="PS50110"/>
    </source>
</evidence>
<dbReference type="EMBL" id="JACHHO010000002">
    <property type="protein sequence ID" value="MBB5204616.1"/>
    <property type="molecule type" value="Genomic_DNA"/>
</dbReference>
<proteinExistence type="predicted"/>
<protein>
    <submittedName>
        <fullName evidence="4">Response regulator RpfG family c-di-GMP phosphodiesterase</fullName>
    </submittedName>
</protein>
<dbReference type="Gene3D" id="3.40.50.2300">
    <property type="match status" value="1"/>
</dbReference>
<dbReference type="InterPro" id="IPR003607">
    <property type="entry name" value="HD/PDEase_dom"/>
</dbReference>
<evidence type="ECO:0000313" key="5">
    <source>
        <dbReference type="Proteomes" id="UP000554837"/>
    </source>
</evidence>
<evidence type="ECO:0000256" key="1">
    <source>
        <dbReference type="PROSITE-ProRule" id="PRU00169"/>
    </source>
</evidence>
<evidence type="ECO:0000313" key="4">
    <source>
        <dbReference type="EMBL" id="MBB5204616.1"/>
    </source>
</evidence>
<dbReference type="PANTHER" id="PTHR45228:SF9">
    <property type="entry name" value="3'3'-CGAMP-SPECIFIC PHOSPHODIESTERASE 2"/>
    <property type="match status" value="1"/>
</dbReference>
<organism evidence="4 5">
    <name type="scientific">Inhella inkyongensis</name>
    <dbReference type="NCBI Taxonomy" id="392593"/>
    <lineage>
        <taxon>Bacteria</taxon>
        <taxon>Pseudomonadati</taxon>
        <taxon>Pseudomonadota</taxon>
        <taxon>Betaproteobacteria</taxon>
        <taxon>Burkholderiales</taxon>
        <taxon>Sphaerotilaceae</taxon>
        <taxon>Inhella</taxon>
    </lineage>
</organism>
<dbReference type="SMART" id="SM00471">
    <property type="entry name" value="HDc"/>
    <property type="match status" value="1"/>
</dbReference>
<evidence type="ECO:0000259" key="3">
    <source>
        <dbReference type="PROSITE" id="PS51832"/>
    </source>
</evidence>
<dbReference type="PROSITE" id="PS50110">
    <property type="entry name" value="RESPONSE_REGULATORY"/>
    <property type="match status" value="1"/>
</dbReference>
<keyword evidence="5" id="KW-1185">Reference proteome</keyword>
<dbReference type="InterPro" id="IPR037522">
    <property type="entry name" value="HD_GYP_dom"/>
</dbReference>
<dbReference type="Pfam" id="PF13487">
    <property type="entry name" value="HD_5"/>
    <property type="match status" value="1"/>
</dbReference>
<feature type="domain" description="Response regulatory" evidence="2">
    <location>
        <begin position="28"/>
        <end position="152"/>
    </location>
</feature>
<feature type="modified residue" description="4-aspartylphosphate" evidence="1">
    <location>
        <position position="83"/>
    </location>
</feature>
<accession>A0A840S6K0</accession>
<keyword evidence="1" id="KW-0597">Phosphoprotein</keyword>
<comment type="caution">
    <text evidence="4">The sequence shown here is derived from an EMBL/GenBank/DDBJ whole genome shotgun (WGS) entry which is preliminary data.</text>
</comment>
<gene>
    <name evidence="4" type="ORF">HNQ51_001930</name>
</gene>
<name>A0A840S6K0_9BURK</name>
<dbReference type="InterPro" id="IPR021800">
    <property type="entry name" value="DUF3369"/>
</dbReference>
<dbReference type="Proteomes" id="UP000554837">
    <property type="component" value="Unassembled WGS sequence"/>
</dbReference>
<dbReference type="InterPro" id="IPR011006">
    <property type="entry name" value="CheY-like_superfamily"/>
</dbReference>
<dbReference type="AlphaFoldDB" id="A0A840S6K0"/>
<dbReference type="CDD" id="cd00077">
    <property type="entry name" value="HDc"/>
    <property type="match status" value="1"/>
</dbReference>
<dbReference type="GO" id="GO:0000160">
    <property type="term" value="P:phosphorelay signal transduction system"/>
    <property type="evidence" value="ECO:0007669"/>
    <property type="project" value="InterPro"/>
</dbReference>